<sequence>MEIFAFSHHFPLPIVERRSRRGGSSFPQLLLYETLGTWPKLMADLKAPLAALLAYIKGATPCLKVVVVGGELLSFIGGEFKKVFQGSRKASWRNPKSLKGVFQAKTAILSSGFYGRFATPGYRRRPWGDLVVPTGIPNEETLREPPTPTTVHVRSILIDVLDNPSLS</sequence>
<dbReference type="EMBL" id="JBGMDY010000007">
    <property type="protein sequence ID" value="KAL2327350.1"/>
    <property type="molecule type" value="Genomic_DNA"/>
</dbReference>
<dbReference type="AlphaFoldDB" id="A0ABD1LWS1"/>
<name>A0ABD1LWS1_9FABA</name>
<protein>
    <submittedName>
        <fullName evidence="1">Uncharacterized protein</fullName>
    </submittedName>
</protein>
<organism evidence="1 2">
    <name type="scientific">Flemingia macrophylla</name>
    <dbReference type="NCBI Taxonomy" id="520843"/>
    <lineage>
        <taxon>Eukaryota</taxon>
        <taxon>Viridiplantae</taxon>
        <taxon>Streptophyta</taxon>
        <taxon>Embryophyta</taxon>
        <taxon>Tracheophyta</taxon>
        <taxon>Spermatophyta</taxon>
        <taxon>Magnoliopsida</taxon>
        <taxon>eudicotyledons</taxon>
        <taxon>Gunneridae</taxon>
        <taxon>Pentapetalae</taxon>
        <taxon>rosids</taxon>
        <taxon>fabids</taxon>
        <taxon>Fabales</taxon>
        <taxon>Fabaceae</taxon>
        <taxon>Papilionoideae</taxon>
        <taxon>50 kb inversion clade</taxon>
        <taxon>NPAAA clade</taxon>
        <taxon>indigoferoid/millettioid clade</taxon>
        <taxon>Phaseoleae</taxon>
        <taxon>Flemingia</taxon>
    </lineage>
</organism>
<gene>
    <name evidence="1" type="ORF">Fmac_020777</name>
</gene>
<dbReference type="Proteomes" id="UP001603857">
    <property type="component" value="Unassembled WGS sequence"/>
</dbReference>
<evidence type="ECO:0000313" key="1">
    <source>
        <dbReference type="EMBL" id="KAL2327350.1"/>
    </source>
</evidence>
<reference evidence="1 2" key="1">
    <citation type="submission" date="2024-08" db="EMBL/GenBank/DDBJ databases">
        <title>Insights into the chromosomal genome structure of Flemingia macrophylla.</title>
        <authorList>
            <person name="Ding Y."/>
            <person name="Zhao Y."/>
            <person name="Bi W."/>
            <person name="Wu M."/>
            <person name="Zhao G."/>
            <person name="Gong Y."/>
            <person name="Li W."/>
            <person name="Zhang P."/>
        </authorList>
    </citation>
    <scope>NUCLEOTIDE SEQUENCE [LARGE SCALE GENOMIC DNA]</scope>
    <source>
        <strain evidence="1">DYQJB</strain>
        <tissue evidence="1">Leaf</tissue>
    </source>
</reference>
<accession>A0ABD1LWS1</accession>
<proteinExistence type="predicted"/>
<keyword evidence="2" id="KW-1185">Reference proteome</keyword>
<comment type="caution">
    <text evidence="1">The sequence shown here is derived from an EMBL/GenBank/DDBJ whole genome shotgun (WGS) entry which is preliminary data.</text>
</comment>
<evidence type="ECO:0000313" key="2">
    <source>
        <dbReference type="Proteomes" id="UP001603857"/>
    </source>
</evidence>